<dbReference type="Proteomes" id="UP000015241">
    <property type="component" value="Unassembled WGS sequence"/>
</dbReference>
<dbReference type="InParanoid" id="S8FQ16"/>
<feature type="region of interest" description="Disordered" evidence="1">
    <location>
        <begin position="347"/>
        <end position="382"/>
    </location>
</feature>
<evidence type="ECO:0000256" key="1">
    <source>
        <dbReference type="SAM" id="MobiDB-lite"/>
    </source>
</evidence>
<name>S8FQ16_FOMSC</name>
<feature type="transmembrane region" description="Helical" evidence="2">
    <location>
        <begin position="246"/>
        <end position="268"/>
    </location>
</feature>
<feature type="transmembrane region" description="Helical" evidence="2">
    <location>
        <begin position="178"/>
        <end position="196"/>
    </location>
</feature>
<evidence type="ECO:0000256" key="3">
    <source>
        <dbReference type="SAM" id="SignalP"/>
    </source>
</evidence>
<keyword evidence="2" id="KW-0472">Membrane</keyword>
<evidence type="ECO:0000313" key="5">
    <source>
        <dbReference type="Proteomes" id="UP000015241"/>
    </source>
</evidence>
<dbReference type="OrthoDB" id="3357304at2759"/>
<keyword evidence="2" id="KW-1133">Transmembrane helix</keyword>
<feature type="transmembrane region" description="Helical" evidence="2">
    <location>
        <begin position="280"/>
        <end position="297"/>
    </location>
</feature>
<dbReference type="PROSITE" id="PS51257">
    <property type="entry name" value="PROKAR_LIPOPROTEIN"/>
    <property type="match status" value="1"/>
</dbReference>
<organism evidence="4 5">
    <name type="scientific">Fomitopsis schrenkii</name>
    <name type="common">Brown rot fungus</name>
    <dbReference type="NCBI Taxonomy" id="2126942"/>
    <lineage>
        <taxon>Eukaryota</taxon>
        <taxon>Fungi</taxon>
        <taxon>Dikarya</taxon>
        <taxon>Basidiomycota</taxon>
        <taxon>Agaricomycotina</taxon>
        <taxon>Agaricomycetes</taxon>
        <taxon>Polyporales</taxon>
        <taxon>Fomitopsis</taxon>
    </lineage>
</organism>
<feature type="region of interest" description="Disordered" evidence="1">
    <location>
        <begin position="445"/>
        <end position="499"/>
    </location>
</feature>
<reference evidence="4 5" key="1">
    <citation type="journal article" date="2012" name="Science">
        <title>The Paleozoic origin of enzymatic lignin decomposition reconstructed from 31 fungal genomes.</title>
        <authorList>
            <person name="Floudas D."/>
            <person name="Binder M."/>
            <person name="Riley R."/>
            <person name="Barry K."/>
            <person name="Blanchette R.A."/>
            <person name="Henrissat B."/>
            <person name="Martinez A.T."/>
            <person name="Otillar R."/>
            <person name="Spatafora J.W."/>
            <person name="Yadav J.S."/>
            <person name="Aerts A."/>
            <person name="Benoit I."/>
            <person name="Boyd A."/>
            <person name="Carlson A."/>
            <person name="Copeland A."/>
            <person name="Coutinho P.M."/>
            <person name="de Vries R.P."/>
            <person name="Ferreira P."/>
            <person name="Findley K."/>
            <person name="Foster B."/>
            <person name="Gaskell J."/>
            <person name="Glotzer D."/>
            <person name="Gorecki P."/>
            <person name="Heitman J."/>
            <person name="Hesse C."/>
            <person name="Hori C."/>
            <person name="Igarashi K."/>
            <person name="Jurgens J.A."/>
            <person name="Kallen N."/>
            <person name="Kersten P."/>
            <person name="Kohler A."/>
            <person name="Kuees U."/>
            <person name="Kumar T.K.A."/>
            <person name="Kuo A."/>
            <person name="LaButti K."/>
            <person name="Larrondo L.F."/>
            <person name="Lindquist E."/>
            <person name="Ling A."/>
            <person name="Lombard V."/>
            <person name="Lucas S."/>
            <person name="Lundell T."/>
            <person name="Martin R."/>
            <person name="McLaughlin D.J."/>
            <person name="Morgenstern I."/>
            <person name="Morin E."/>
            <person name="Murat C."/>
            <person name="Nagy L.G."/>
            <person name="Nolan M."/>
            <person name="Ohm R.A."/>
            <person name="Patyshakuliyeva A."/>
            <person name="Rokas A."/>
            <person name="Ruiz-Duenas F.J."/>
            <person name="Sabat G."/>
            <person name="Salamov A."/>
            <person name="Samejima M."/>
            <person name="Schmutz J."/>
            <person name="Slot J.C."/>
            <person name="St John F."/>
            <person name="Stenlid J."/>
            <person name="Sun H."/>
            <person name="Sun S."/>
            <person name="Syed K."/>
            <person name="Tsang A."/>
            <person name="Wiebenga A."/>
            <person name="Young D."/>
            <person name="Pisabarro A."/>
            <person name="Eastwood D.C."/>
            <person name="Martin F."/>
            <person name="Cullen D."/>
            <person name="Grigoriev I.V."/>
            <person name="Hibbett D.S."/>
        </authorList>
    </citation>
    <scope>NUCLEOTIDE SEQUENCE</scope>
    <source>
        <strain evidence="5">FP-58527</strain>
    </source>
</reference>
<feature type="compositionally biased region" description="Basic and acidic residues" evidence="1">
    <location>
        <begin position="465"/>
        <end position="482"/>
    </location>
</feature>
<keyword evidence="2" id="KW-0812">Transmembrane</keyword>
<keyword evidence="5" id="KW-1185">Reference proteome</keyword>
<feature type="transmembrane region" description="Helical" evidence="2">
    <location>
        <begin position="54"/>
        <end position="74"/>
    </location>
</feature>
<dbReference type="AlphaFoldDB" id="S8FQ16"/>
<feature type="chain" id="PRO_5004551237" evidence="3">
    <location>
        <begin position="21"/>
        <end position="541"/>
    </location>
</feature>
<sequence>MSRRICTLALCLLLAGCAWAQLPPDYTIYTEPGFPHDPILELRPPFPRSLPVQVILNGIVLTLTAVLFIQLLFTAQYHWPLAPVNFVLQLAAVFMLLVNATVSTHIVFKAVDAESRSWPYMLNYVAVDIPPSPPVYLDWPTGDLTAWFLMTATCAGLIQITHIQFLTLLFPSKLEKRLIYTTLVPLAILAAVMQLLRVSARHKLYETVVAVQNICNATLSLLFTGSLFIWGLLVNRRNAWRTDGGTAAFGIGALTLAPMSTAVAFLYVPTKEQYTWMPQLMWAIILWQSFLGWWWWVGAGMGVGEVDDLLYREEKRKQKRAQRSTRRRQQRERAETMLRGVTGALGFRRSSSSEERAALVRTNTETSTSTSTSASTSGTTGGTLLARVMRHTPGKQVYDWLLYWRREHLRAAREQAMQRVERRQQCRGGRGSLAGWGLGSFGIQRVQRRRGSDTRDEATAVASGSDRDADTAGSPTKDKTDTSSDTVVGCDPASHEGGDAVHEETLPTAKAGEADTAVAIPWSVWWLGPLRRWRLKDSTVY</sequence>
<keyword evidence="3" id="KW-0732">Signal</keyword>
<evidence type="ECO:0000256" key="2">
    <source>
        <dbReference type="SAM" id="Phobius"/>
    </source>
</evidence>
<dbReference type="HOGENOM" id="CLU_016579_1_1_1"/>
<dbReference type="STRING" id="743788.S8FQ16"/>
<feature type="transmembrane region" description="Helical" evidence="2">
    <location>
        <begin position="144"/>
        <end position="166"/>
    </location>
</feature>
<proteinExistence type="predicted"/>
<protein>
    <submittedName>
        <fullName evidence="4">Uncharacterized protein</fullName>
    </submittedName>
</protein>
<dbReference type="eggNOG" id="ENOG502QVJI">
    <property type="taxonomic scope" value="Eukaryota"/>
</dbReference>
<feature type="transmembrane region" description="Helical" evidence="2">
    <location>
        <begin position="86"/>
        <end position="108"/>
    </location>
</feature>
<accession>S8FQ16</accession>
<feature type="compositionally biased region" description="Low complexity" evidence="1">
    <location>
        <begin position="362"/>
        <end position="378"/>
    </location>
</feature>
<evidence type="ECO:0000313" key="4">
    <source>
        <dbReference type="EMBL" id="EPT00395.1"/>
    </source>
</evidence>
<gene>
    <name evidence="4" type="ORF">FOMPIDRAFT_1049715</name>
</gene>
<feature type="transmembrane region" description="Helical" evidence="2">
    <location>
        <begin position="208"/>
        <end position="234"/>
    </location>
</feature>
<feature type="signal peptide" evidence="3">
    <location>
        <begin position="1"/>
        <end position="20"/>
    </location>
</feature>
<dbReference type="EMBL" id="KE504149">
    <property type="protein sequence ID" value="EPT00395.1"/>
    <property type="molecule type" value="Genomic_DNA"/>
</dbReference>